<accession>A0A9K3KK09</accession>
<dbReference type="PANTHER" id="PTHR14614">
    <property type="entry name" value="HEPATOCELLULAR CARCINOMA-ASSOCIATED ANTIGEN"/>
    <property type="match status" value="1"/>
</dbReference>
<evidence type="ECO:0000313" key="2">
    <source>
        <dbReference type="Proteomes" id="UP000693970"/>
    </source>
</evidence>
<dbReference type="GO" id="GO:0008168">
    <property type="term" value="F:methyltransferase activity"/>
    <property type="evidence" value="ECO:0007669"/>
    <property type="project" value="UniProtKB-KW"/>
</dbReference>
<dbReference type="EMBL" id="JAGRRH010000022">
    <property type="protein sequence ID" value="KAG7345097.1"/>
    <property type="molecule type" value="Genomic_DNA"/>
</dbReference>
<keyword evidence="1" id="KW-0489">Methyltransferase</keyword>
<dbReference type="GO" id="GO:0032259">
    <property type="term" value="P:methylation"/>
    <property type="evidence" value="ECO:0007669"/>
    <property type="project" value="UniProtKB-KW"/>
</dbReference>
<dbReference type="AlphaFoldDB" id="A0A9K3KK09"/>
<evidence type="ECO:0000313" key="1">
    <source>
        <dbReference type="EMBL" id="KAG7345097.1"/>
    </source>
</evidence>
<gene>
    <name evidence="1" type="ORF">IV203_032628</name>
</gene>
<dbReference type="Proteomes" id="UP000693970">
    <property type="component" value="Unassembled WGS sequence"/>
</dbReference>
<dbReference type="PANTHER" id="PTHR14614:SF130">
    <property type="entry name" value="PROTEIN-LYSINE N-METHYLTRANSFERASE EEF2KMT"/>
    <property type="match status" value="1"/>
</dbReference>
<dbReference type="OrthoDB" id="407325at2759"/>
<keyword evidence="1" id="KW-0808">Transferase</keyword>
<proteinExistence type="predicted"/>
<dbReference type="InterPro" id="IPR019410">
    <property type="entry name" value="Methyltransf_16"/>
</dbReference>
<name>A0A9K3KK09_9STRA</name>
<dbReference type="Pfam" id="PF10294">
    <property type="entry name" value="Methyltransf_16"/>
    <property type="match status" value="1"/>
</dbReference>
<keyword evidence="2" id="KW-1185">Reference proteome</keyword>
<sequence>MSQPLVFSIPLPRDEVDHFSIDASKVPPKVLQIKMHQALDDSINDAAYEESENTHDTGFVPWPSSVMLAKYLTHHASVLHDCPGNILELGAGYGLVGLTAARLLQQRQNEVNGGTKKVDDVAIDINSQSKVIMTDYNPLARDNLERNARLNDVDQFTSVTGLDFFYQVPTEDDMKLDEGSDLDSSPTWMDMEGHRQPQVSLILAADIIAYSNDGEMVANTLDVALAQGGQALILGPEEGHRFGLEGFADSCRRFGLEVVEETTISAFGNRNEQQGQCDQLARDIQQMGGYKVENPYNFTMFIVTKPCKTQWEDT</sequence>
<protein>
    <submittedName>
        <fullName evidence="1">Lysine methyltransferase</fullName>
    </submittedName>
</protein>
<reference evidence="1" key="1">
    <citation type="journal article" date="2021" name="Sci. Rep.">
        <title>Diploid genomic architecture of Nitzschia inconspicua, an elite biomass production diatom.</title>
        <authorList>
            <person name="Oliver A."/>
            <person name="Podell S."/>
            <person name="Pinowska A."/>
            <person name="Traller J.C."/>
            <person name="Smith S.R."/>
            <person name="McClure R."/>
            <person name="Beliaev A."/>
            <person name="Bohutskyi P."/>
            <person name="Hill E.A."/>
            <person name="Rabines A."/>
            <person name="Zheng H."/>
            <person name="Allen L.Z."/>
            <person name="Kuo A."/>
            <person name="Grigoriev I.V."/>
            <person name="Allen A.E."/>
            <person name="Hazlebeck D."/>
            <person name="Allen E.E."/>
        </authorList>
    </citation>
    <scope>NUCLEOTIDE SEQUENCE</scope>
    <source>
        <strain evidence="1">Hildebrandi</strain>
    </source>
</reference>
<comment type="caution">
    <text evidence="1">The sequence shown here is derived from an EMBL/GenBank/DDBJ whole genome shotgun (WGS) entry which is preliminary data.</text>
</comment>
<reference evidence="1" key="2">
    <citation type="submission" date="2021-04" db="EMBL/GenBank/DDBJ databases">
        <authorList>
            <person name="Podell S."/>
        </authorList>
    </citation>
    <scope>NUCLEOTIDE SEQUENCE</scope>
    <source>
        <strain evidence="1">Hildebrandi</strain>
    </source>
</reference>
<organism evidence="1 2">
    <name type="scientific">Nitzschia inconspicua</name>
    <dbReference type="NCBI Taxonomy" id="303405"/>
    <lineage>
        <taxon>Eukaryota</taxon>
        <taxon>Sar</taxon>
        <taxon>Stramenopiles</taxon>
        <taxon>Ochrophyta</taxon>
        <taxon>Bacillariophyta</taxon>
        <taxon>Bacillariophyceae</taxon>
        <taxon>Bacillariophycidae</taxon>
        <taxon>Bacillariales</taxon>
        <taxon>Bacillariaceae</taxon>
        <taxon>Nitzschia</taxon>
    </lineage>
</organism>